<dbReference type="EMBL" id="CZBP01000008">
    <property type="protein sequence ID" value="CUP94735.1"/>
    <property type="molecule type" value="Genomic_DNA"/>
</dbReference>
<reference evidence="2 4" key="2">
    <citation type="submission" date="2018-02" db="EMBL/GenBank/DDBJ databases">
        <title>Complete genome sequencing of Faecalibacterium prausnitzii strains isolated from the human gut.</title>
        <authorList>
            <person name="Fitzgerald B.C."/>
            <person name="Shkoporov A.N."/>
            <person name="Ross P.R."/>
            <person name="Hill C."/>
        </authorList>
    </citation>
    <scope>NUCLEOTIDE SEQUENCE [LARGE SCALE GENOMIC DNA]</scope>
    <source>
        <strain evidence="2 4">APC942/31-1</strain>
    </source>
</reference>
<protein>
    <submittedName>
        <fullName evidence="2">TnpV protein</fullName>
    </submittedName>
</protein>
<dbReference type="Proteomes" id="UP000253208">
    <property type="component" value="Unassembled WGS sequence"/>
</dbReference>
<dbReference type="EMBL" id="PSQG01000025">
    <property type="protein sequence ID" value="RCH42233.1"/>
    <property type="molecule type" value="Genomic_DNA"/>
</dbReference>
<dbReference type="Proteomes" id="UP000095762">
    <property type="component" value="Unassembled WGS sequence"/>
</dbReference>
<proteinExistence type="predicted"/>
<reference evidence="1 3" key="1">
    <citation type="submission" date="2015-09" db="EMBL/GenBank/DDBJ databases">
        <authorList>
            <consortium name="Pathogen Informatics"/>
        </authorList>
    </citation>
    <scope>NUCLEOTIDE SEQUENCE [LARGE SCALE GENOMIC DNA]</scope>
    <source>
        <strain evidence="1 3">2789STDY5834957</strain>
    </source>
</reference>
<gene>
    <name evidence="2" type="ORF">C4886_15065</name>
    <name evidence="1" type="ORF">ERS852569_01361</name>
</gene>
<evidence type="ECO:0000313" key="4">
    <source>
        <dbReference type="Proteomes" id="UP000253208"/>
    </source>
</evidence>
<evidence type="ECO:0000313" key="3">
    <source>
        <dbReference type="Proteomes" id="UP000095762"/>
    </source>
</evidence>
<name>A0A174SGZ6_9FIRM</name>
<dbReference type="InterPro" id="IPR026989">
    <property type="entry name" value="TnpV"/>
</dbReference>
<dbReference type="Pfam" id="PF14198">
    <property type="entry name" value="TnpV"/>
    <property type="match status" value="1"/>
</dbReference>
<dbReference type="RefSeq" id="WP_055059744.1">
    <property type="nucleotide sequence ID" value="NZ_CZBP01000008.1"/>
</dbReference>
<evidence type="ECO:0000313" key="2">
    <source>
        <dbReference type="EMBL" id="RCH42233.1"/>
    </source>
</evidence>
<sequence>MKKQIYDEKNGMSYTLHGDYYLPDLVLREEEPTYGKYGMLRKQFLKEHRSARYQYLLLTGKLNEHLNQTDQEAREQVETLMEQMTEKQGVTEELKAQDQMERVRLMNNIKASAEEIVLKNMIYV</sequence>
<accession>A0A174SGZ6</accession>
<dbReference type="AlphaFoldDB" id="A0A174SGZ6"/>
<organism evidence="1 3">
    <name type="scientific">Blautia obeum</name>
    <dbReference type="NCBI Taxonomy" id="40520"/>
    <lineage>
        <taxon>Bacteria</taxon>
        <taxon>Bacillati</taxon>
        <taxon>Bacillota</taxon>
        <taxon>Clostridia</taxon>
        <taxon>Lachnospirales</taxon>
        <taxon>Lachnospiraceae</taxon>
        <taxon>Blautia</taxon>
    </lineage>
</organism>
<evidence type="ECO:0000313" key="1">
    <source>
        <dbReference type="EMBL" id="CUP94735.1"/>
    </source>
</evidence>